<keyword evidence="2" id="KW-1185">Reference proteome</keyword>
<organism evidence="1 2">
    <name type="scientific">Blattamonas nauphoetae</name>
    <dbReference type="NCBI Taxonomy" id="2049346"/>
    <lineage>
        <taxon>Eukaryota</taxon>
        <taxon>Metamonada</taxon>
        <taxon>Preaxostyla</taxon>
        <taxon>Oxymonadida</taxon>
        <taxon>Blattamonas</taxon>
    </lineage>
</organism>
<evidence type="ECO:0000313" key="2">
    <source>
        <dbReference type="Proteomes" id="UP001281761"/>
    </source>
</evidence>
<accession>A0ABQ9XWT0</accession>
<dbReference type="EMBL" id="JARBJD010000061">
    <property type="protein sequence ID" value="KAK2955930.1"/>
    <property type="molecule type" value="Genomic_DNA"/>
</dbReference>
<dbReference type="SUPFAM" id="SSF48371">
    <property type="entry name" value="ARM repeat"/>
    <property type="match status" value="1"/>
</dbReference>
<name>A0ABQ9XWT0_9EUKA</name>
<proteinExistence type="predicted"/>
<reference evidence="1 2" key="1">
    <citation type="journal article" date="2022" name="bioRxiv">
        <title>Genomics of Preaxostyla Flagellates Illuminates Evolutionary Transitions and the Path Towards Mitochondrial Loss.</title>
        <authorList>
            <person name="Novak L.V.F."/>
            <person name="Treitli S.C."/>
            <person name="Pyrih J."/>
            <person name="Halakuc P."/>
            <person name="Pipaliya S.V."/>
            <person name="Vacek V."/>
            <person name="Brzon O."/>
            <person name="Soukal P."/>
            <person name="Eme L."/>
            <person name="Dacks J.B."/>
            <person name="Karnkowska A."/>
            <person name="Elias M."/>
            <person name="Hampl V."/>
        </authorList>
    </citation>
    <scope>NUCLEOTIDE SEQUENCE [LARGE SCALE GENOMIC DNA]</scope>
    <source>
        <strain evidence="1">NAU3</strain>
        <tissue evidence="1">Gut</tissue>
    </source>
</reference>
<dbReference type="InterPro" id="IPR016024">
    <property type="entry name" value="ARM-type_fold"/>
</dbReference>
<sequence>MTEIDKKTDAIASQAHSDLPSPQLPFPMDCSAFLNWTESWFESESERAVVFRSLVATLKVQPALDMSQEAKAVKLLGSASTMNQDSIDDFLCNFATILDDSSTAFIHSIMMLISSPSHVITTAAMKMLDTLIQYCSENVRLALVKADLLPRLINTLNPQSLSFEEAEDIHTSVMIIIWNTLWLATSESLDHLEIEDENEQQAVHKTVYQQVLAPSEQHIRHFCVNRFSIIDGSQSTIFLALLATILEICPYYQPTMEFVLHIPVFLTIPCCLTFFEIDHSISNFLYFVNNAQWEWNEQREEVREMGITVLRMLRMEGIEEVIEEKLQNDRNEMFGRLIIRRSIEWKIHWNNSCGSTVSTMATKSTCVLLTSRMVWDSMRDRSDWQES</sequence>
<evidence type="ECO:0000313" key="1">
    <source>
        <dbReference type="EMBL" id="KAK2955930.1"/>
    </source>
</evidence>
<protein>
    <submittedName>
        <fullName evidence="1">Uncharacterized protein</fullName>
    </submittedName>
</protein>
<comment type="caution">
    <text evidence="1">The sequence shown here is derived from an EMBL/GenBank/DDBJ whole genome shotgun (WGS) entry which is preliminary data.</text>
</comment>
<gene>
    <name evidence="1" type="ORF">BLNAU_9090</name>
</gene>
<dbReference type="Proteomes" id="UP001281761">
    <property type="component" value="Unassembled WGS sequence"/>
</dbReference>